<organism evidence="1 2">
    <name type="scientific">Zopfia rhizophila CBS 207.26</name>
    <dbReference type="NCBI Taxonomy" id="1314779"/>
    <lineage>
        <taxon>Eukaryota</taxon>
        <taxon>Fungi</taxon>
        <taxon>Dikarya</taxon>
        <taxon>Ascomycota</taxon>
        <taxon>Pezizomycotina</taxon>
        <taxon>Dothideomycetes</taxon>
        <taxon>Dothideomycetes incertae sedis</taxon>
        <taxon>Zopfiaceae</taxon>
        <taxon>Zopfia</taxon>
    </lineage>
</organism>
<protein>
    <submittedName>
        <fullName evidence="1">Uncharacterized protein</fullName>
    </submittedName>
</protein>
<sequence length="244" mass="27213">MSKVPTLHMDLPEFHTDPFAAAFETGNLQTPSIKTLVLGPYCGFMVRHWPNVDTILSNGWSSSTPSGGEKPVTRATAQRWISSTQWPKHYISALRNTPMVALRASLGSPQGHAASQEIRMLGGCYDDGINMFVWTITKFAQMEKLVAGRLSGLRVGFTPPWCGNAYMEPGGEGLWRQVDKEHREANKQVAQMIFGVNSNLSILWVGNYFREEVERDEMSKGVVGWTWYGNRRKSPPGRTGYNSG</sequence>
<keyword evidence="2" id="KW-1185">Reference proteome</keyword>
<dbReference type="Proteomes" id="UP000800200">
    <property type="component" value="Unassembled WGS sequence"/>
</dbReference>
<proteinExistence type="predicted"/>
<dbReference type="EMBL" id="ML994616">
    <property type="protein sequence ID" value="KAF2191978.1"/>
    <property type="molecule type" value="Genomic_DNA"/>
</dbReference>
<accession>A0A6A6EMH7</accession>
<dbReference type="OrthoDB" id="2848819at2759"/>
<gene>
    <name evidence="1" type="ORF">K469DRAFT_696047</name>
</gene>
<name>A0A6A6EMH7_9PEZI</name>
<evidence type="ECO:0000313" key="1">
    <source>
        <dbReference type="EMBL" id="KAF2191978.1"/>
    </source>
</evidence>
<dbReference type="AlphaFoldDB" id="A0A6A6EMH7"/>
<reference evidence="1" key="1">
    <citation type="journal article" date="2020" name="Stud. Mycol.">
        <title>101 Dothideomycetes genomes: a test case for predicting lifestyles and emergence of pathogens.</title>
        <authorList>
            <person name="Haridas S."/>
            <person name="Albert R."/>
            <person name="Binder M."/>
            <person name="Bloem J."/>
            <person name="Labutti K."/>
            <person name="Salamov A."/>
            <person name="Andreopoulos B."/>
            <person name="Baker S."/>
            <person name="Barry K."/>
            <person name="Bills G."/>
            <person name="Bluhm B."/>
            <person name="Cannon C."/>
            <person name="Castanera R."/>
            <person name="Culley D."/>
            <person name="Daum C."/>
            <person name="Ezra D."/>
            <person name="Gonzalez J."/>
            <person name="Henrissat B."/>
            <person name="Kuo A."/>
            <person name="Liang C."/>
            <person name="Lipzen A."/>
            <person name="Lutzoni F."/>
            <person name="Magnuson J."/>
            <person name="Mondo S."/>
            <person name="Nolan M."/>
            <person name="Ohm R."/>
            <person name="Pangilinan J."/>
            <person name="Park H.-J."/>
            <person name="Ramirez L."/>
            <person name="Alfaro M."/>
            <person name="Sun H."/>
            <person name="Tritt A."/>
            <person name="Yoshinaga Y."/>
            <person name="Zwiers L.-H."/>
            <person name="Turgeon B."/>
            <person name="Goodwin S."/>
            <person name="Spatafora J."/>
            <person name="Crous P."/>
            <person name="Grigoriev I."/>
        </authorList>
    </citation>
    <scope>NUCLEOTIDE SEQUENCE</scope>
    <source>
        <strain evidence="1">CBS 207.26</strain>
    </source>
</reference>
<evidence type="ECO:0000313" key="2">
    <source>
        <dbReference type="Proteomes" id="UP000800200"/>
    </source>
</evidence>